<evidence type="ECO:0000313" key="4">
    <source>
        <dbReference type="Proteomes" id="UP000308121"/>
    </source>
</evidence>
<dbReference type="AlphaFoldDB" id="A0A7Z8NQL0"/>
<feature type="compositionally biased region" description="Gly residues" evidence="2">
    <location>
        <begin position="379"/>
        <end position="410"/>
    </location>
</feature>
<dbReference type="Proteomes" id="UP000308121">
    <property type="component" value="Unassembled WGS sequence"/>
</dbReference>
<organism evidence="3 4">
    <name type="scientific">Cellulomonas hominis</name>
    <dbReference type="NCBI Taxonomy" id="156981"/>
    <lineage>
        <taxon>Bacteria</taxon>
        <taxon>Bacillati</taxon>
        <taxon>Actinomycetota</taxon>
        <taxon>Actinomycetes</taxon>
        <taxon>Micrococcales</taxon>
        <taxon>Cellulomonadaceae</taxon>
        <taxon>Cellulomonas</taxon>
    </lineage>
</organism>
<evidence type="ECO:0000256" key="2">
    <source>
        <dbReference type="SAM" id="MobiDB-lite"/>
    </source>
</evidence>
<keyword evidence="1" id="KW-0175">Coiled coil</keyword>
<dbReference type="OrthoDB" id="3268648at2"/>
<feature type="region of interest" description="Disordered" evidence="2">
    <location>
        <begin position="379"/>
        <end position="415"/>
    </location>
</feature>
<dbReference type="InterPro" id="IPR036365">
    <property type="entry name" value="PGBD-like_sf"/>
</dbReference>
<comment type="caution">
    <text evidence="3">The sequence shown here is derived from an EMBL/GenBank/DDBJ whole genome shotgun (WGS) entry which is preliminary data.</text>
</comment>
<name>A0A7Z8NQL0_9CELL</name>
<evidence type="ECO:0008006" key="5">
    <source>
        <dbReference type="Google" id="ProtNLM"/>
    </source>
</evidence>
<gene>
    <name evidence="3" type="ORF">FA014_10810</name>
</gene>
<dbReference type="SUPFAM" id="SSF47090">
    <property type="entry name" value="PGBD-like"/>
    <property type="match status" value="1"/>
</dbReference>
<dbReference type="EMBL" id="SZYE01000078">
    <property type="protein sequence ID" value="TKR23523.1"/>
    <property type="molecule type" value="Genomic_DNA"/>
</dbReference>
<evidence type="ECO:0000256" key="1">
    <source>
        <dbReference type="SAM" id="Coils"/>
    </source>
</evidence>
<sequence>MVSLVAGLGLSRLVLNPAEAAARTAPPDAGPITVPVESRELSNDVTVRGDVVFDDAVDLRVETADLGERAVVTGQVPEVGATLDAGSVALEVAGRPVLVLPGALPTYRTLSLGVSGPDVLQLKAALAALGIGAGDVTSDAYDGATAQGVAELYRRAGYPAPSPSDEAAQAVTDAERAVRSAQAEVSAAEGALASAGNGSGGSEVAAADAAVRSAERAVTAAQVALDSCAEPECGPAMRVGLQNDVDNARDQVGVAQAARAELDAAPNTSAERASLTAARDGLADAREALADAKDATVVALPASEVVFLETLPRRVDAVSVRRGGTVEGSVMSVSGATLQVVATAARADAALLAVGATGTAVLDGQEFPVTVSAIEAAGASGGSGGGSGEGSGDGGSGGGSGDGGSGGDAGAGRSTITLLPGELSPEQVAALQGSNVRVSIPVSSTGGAVLAVPLAALTAGPGGESRVEVMADDGSTALVEVETGLAAGGYVEVTAAEGATLTEGDLVVIGQSGGATDDATTEPDADEDADA</sequence>
<feature type="compositionally biased region" description="Acidic residues" evidence="2">
    <location>
        <begin position="519"/>
        <end position="531"/>
    </location>
</feature>
<reference evidence="3 4" key="1">
    <citation type="submission" date="2019-05" db="EMBL/GenBank/DDBJ databases">
        <title>Genome sequence of Cellulomonas hominis strain CS1.</title>
        <authorList>
            <person name="Belmont J."/>
            <person name="Maclea K.S."/>
        </authorList>
    </citation>
    <scope>NUCLEOTIDE SEQUENCE [LARGE SCALE GENOMIC DNA]</scope>
    <source>
        <strain evidence="3 4">CS1</strain>
    </source>
</reference>
<accession>A0A7Z8NQL0</accession>
<evidence type="ECO:0000313" key="3">
    <source>
        <dbReference type="EMBL" id="TKR23523.1"/>
    </source>
</evidence>
<feature type="region of interest" description="Disordered" evidence="2">
    <location>
        <begin position="510"/>
        <end position="531"/>
    </location>
</feature>
<protein>
    <recommendedName>
        <fullName evidence="5">Peptidoglycan binding-like domain-containing protein</fullName>
    </recommendedName>
</protein>
<feature type="coiled-coil region" evidence="1">
    <location>
        <begin position="164"/>
        <end position="191"/>
    </location>
</feature>
<dbReference type="Gene3D" id="2.40.420.20">
    <property type="match status" value="1"/>
</dbReference>
<proteinExistence type="predicted"/>